<keyword evidence="1" id="KW-0689">Ribosomal protein</keyword>
<protein>
    <submittedName>
        <fullName evidence="1">50S ribosomal protein L7ae</fullName>
    </submittedName>
</protein>
<dbReference type="RefSeq" id="WP_203254624.1">
    <property type="nucleotide sequence ID" value="NZ_CP069127.1"/>
</dbReference>
<keyword evidence="1" id="KW-0687">Ribonucleoprotein</keyword>
<proteinExistence type="predicted"/>
<dbReference type="Proteomes" id="UP000596248">
    <property type="component" value="Chromosome"/>
</dbReference>
<evidence type="ECO:0000313" key="1">
    <source>
        <dbReference type="EMBL" id="QRG65106.1"/>
    </source>
</evidence>
<organism evidence="1 2">
    <name type="scientific">Brevibacillus choshinensis</name>
    <dbReference type="NCBI Taxonomy" id="54911"/>
    <lineage>
        <taxon>Bacteria</taxon>
        <taxon>Bacillati</taxon>
        <taxon>Bacillota</taxon>
        <taxon>Bacilli</taxon>
        <taxon>Bacillales</taxon>
        <taxon>Paenibacillaceae</taxon>
        <taxon>Brevibacillus</taxon>
    </lineage>
</organism>
<dbReference type="GO" id="GO:0005840">
    <property type="term" value="C:ribosome"/>
    <property type="evidence" value="ECO:0007669"/>
    <property type="project" value="UniProtKB-KW"/>
</dbReference>
<keyword evidence="2" id="KW-1185">Reference proteome</keyword>
<name>A0ABX7FIF3_BRECH</name>
<evidence type="ECO:0000313" key="2">
    <source>
        <dbReference type="Proteomes" id="UP000596248"/>
    </source>
</evidence>
<accession>A0ABX7FIF3</accession>
<reference evidence="1 2" key="1">
    <citation type="submission" date="2021-01" db="EMBL/GenBank/DDBJ databases">
        <title>Identification of strong promoters based on the transcriptome of Brevibacillus choshinensis.</title>
        <authorList>
            <person name="Yao D."/>
            <person name="Zhang K."/>
            <person name="Wu J."/>
        </authorList>
    </citation>
    <scope>NUCLEOTIDE SEQUENCE [LARGE SCALE GENOMIC DNA]</scope>
    <source>
        <strain evidence="1 2">HPD31-SP3</strain>
    </source>
</reference>
<sequence length="75" mass="8736">MGECKLDHSVEDVQKKLAEQSPFLPQEKVEQLRAWLETKQSQEGLNELFHLLKKYDLATPEERALREEKMALLLG</sequence>
<dbReference type="EMBL" id="CP069127">
    <property type="protein sequence ID" value="QRG65106.1"/>
    <property type="molecule type" value="Genomic_DNA"/>
</dbReference>
<gene>
    <name evidence="1" type="ORF">JNE38_15745</name>
</gene>